<evidence type="ECO:0000256" key="4">
    <source>
        <dbReference type="ARBA" id="ARBA00048462"/>
    </source>
</evidence>
<dbReference type="GO" id="GO:0004314">
    <property type="term" value="F:[acyl-carrier-protein] S-malonyltransferase activity"/>
    <property type="evidence" value="ECO:0007669"/>
    <property type="project" value="UniProtKB-EC"/>
</dbReference>
<dbReference type="PANTHER" id="PTHR42681">
    <property type="entry name" value="MALONYL-COA-ACYL CARRIER PROTEIN TRANSACYLASE, MITOCHONDRIAL"/>
    <property type="match status" value="1"/>
</dbReference>
<dbReference type="PANTHER" id="PTHR42681:SF1">
    <property type="entry name" value="MALONYL-COA-ACYL CARRIER PROTEIN TRANSACYLASE, MITOCHONDRIAL"/>
    <property type="match status" value="1"/>
</dbReference>
<feature type="domain" description="Malonyl-CoA:ACP transacylase (MAT)" evidence="6">
    <location>
        <begin position="5"/>
        <end position="292"/>
    </location>
</feature>
<feature type="compositionally biased region" description="Pro residues" evidence="5">
    <location>
        <begin position="304"/>
        <end position="315"/>
    </location>
</feature>
<evidence type="ECO:0000259" key="6">
    <source>
        <dbReference type="SMART" id="SM00827"/>
    </source>
</evidence>
<dbReference type="Gene3D" id="3.30.70.250">
    <property type="entry name" value="Malonyl-CoA ACP transacylase, ACP-binding"/>
    <property type="match status" value="1"/>
</dbReference>
<dbReference type="InterPro" id="IPR016036">
    <property type="entry name" value="Malonyl_transacylase_ACP-bd"/>
</dbReference>
<sequence length="328" mass="33703">MFAFIAPGQGSQTPGMLAAWLHDPEHAARVRDWSQAADVDLAHLGTRASEAEIARTENTQPLLVAHALLAHTALAGARAGRPVVAGHSVGELAAAAVAGALDPADAIRLAAVRGRAMAAACAEAPTGLAAVVGGEKDQVLDRLAELGLSAATFNGPGQIVAGGPVCDLRRLVTAPPPGAAVKPLPVAGAFHTAHMESARRTVADAFAATAFRTPRGALISNADGALVTRADEIRDRLVGQVTRPVRWDLCLETLGALAPALVVSLPPARTLTAILRRQLPGLTVLPVQAPRDLAALRTRLDSVPPAPVRPLPAQPVPVRTQEPAHASA</sequence>
<comment type="catalytic activity">
    <reaction evidence="4">
        <text>holo-[ACP] + malonyl-CoA = malonyl-[ACP] + CoA</text>
        <dbReference type="Rhea" id="RHEA:41792"/>
        <dbReference type="Rhea" id="RHEA-COMP:9623"/>
        <dbReference type="Rhea" id="RHEA-COMP:9685"/>
        <dbReference type="ChEBI" id="CHEBI:57287"/>
        <dbReference type="ChEBI" id="CHEBI:57384"/>
        <dbReference type="ChEBI" id="CHEBI:64479"/>
        <dbReference type="ChEBI" id="CHEBI:78449"/>
        <dbReference type="EC" id="2.3.1.39"/>
    </reaction>
</comment>
<dbReference type="InterPro" id="IPR016035">
    <property type="entry name" value="Acyl_Trfase/lysoPLipase"/>
</dbReference>
<proteinExistence type="predicted"/>
<keyword evidence="2 7" id="KW-0808">Transferase</keyword>
<evidence type="ECO:0000313" key="7">
    <source>
        <dbReference type="EMBL" id="MFB9524152.1"/>
    </source>
</evidence>
<dbReference type="Pfam" id="PF00698">
    <property type="entry name" value="Acyl_transf_1"/>
    <property type="match status" value="1"/>
</dbReference>
<evidence type="ECO:0000256" key="5">
    <source>
        <dbReference type="SAM" id="MobiDB-lite"/>
    </source>
</evidence>
<dbReference type="InterPro" id="IPR014043">
    <property type="entry name" value="Acyl_transferase_dom"/>
</dbReference>
<name>A0ABV5PLQ2_STRCM</name>
<accession>A0ABV5PLQ2</accession>
<comment type="caution">
    <text evidence="7">The sequence shown here is derived from an EMBL/GenBank/DDBJ whole genome shotgun (WGS) entry which is preliminary data.</text>
</comment>
<keyword evidence="8" id="KW-1185">Reference proteome</keyword>
<gene>
    <name evidence="7" type="ORF">ACFFTU_29840</name>
</gene>
<evidence type="ECO:0000256" key="2">
    <source>
        <dbReference type="ARBA" id="ARBA00022679"/>
    </source>
</evidence>
<dbReference type="Proteomes" id="UP001589718">
    <property type="component" value="Unassembled WGS sequence"/>
</dbReference>
<evidence type="ECO:0000256" key="3">
    <source>
        <dbReference type="ARBA" id="ARBA00023315"/>
    </source>
</evidence>
<dbReference type="InterPro" id="IPR001227">
    <property type="entry name" value="Ac_transferase_dom_sf"/>
</dbReference>
<dbReference type="InterPro" id="IPR050858">
    <property type="entry name" value="Mal-CoA-ACP_Trans/PKS_FabD"/>
</dbReference>
<organism evidence="7 8">
    <name type="scientific">Streptomyces cremeus</name>
    <dbReference type="NCBI Taxonomy" id="66881"/>
    <lineage>
        <taxon>Bacteria</taxon>
        <taxon>Bacillati</taxon>
        <taxon>Actinomycetota</taxon>
        <taxon>Actinomycetes</taxon>
        <taxon>Kitasatosporales</taxon>
        <taxon>Streptomycetaceae</taxon>
        <taxon>Streptomyces</taxon>
    </lineage>
</organism>
<dbReference type="EMBL" id="JBHMCR010000019">
    <property type="protein sequence ID" value="MFB9524152.1"/>
    <property type="molecule type" value="Genomic_DNA"/>
</dbReference>
<dbReference type="SMART" id="SM00827">
    <property type="entry name" value="PKS_AT"/>
    <property type="match status" value="1"/>
</dbReference>
<dbReference type="RefSeq" id="WP_345218137.1">
    <property type="nucleotide sequence ID" value="NZ_BAAAXE010000001.1"/>
</dbReference>
<feature type="region of interest" description="Disordered" evidence="5">
    <location>
        <begin position="304"/>
        <end position="328"/>
    </location>
</feature>
<dbReference type="SUPFAM" id="SSF55048">
    <property type="entry name" value="Probable ACP-binding domain of malonyl-CoA ACP transacylase"/>
    <property type="match status" value="1"/>
</dbReference>
<protein>
    <recommendedName>
        <fullName evidence="1">[acyl-carrier-protein] S-malonyltransferase</fullName>
        <ecNumber evidence="1">2.3.1.39</ecNumber>
    </recommendedName>
</protein>
<evidence type="ECO:0000313" key="8">
    <source>
        <dbReference type="Proteomes" id="UP001589718"/>
    </source>
</evidence>
<dbReference type="SUPFAM" id="SSF52151">
    <property type="entry name" value="FabD/lysophospholipase-like"/>
    <property type="match status" value="1"/>
</dbReference>
<evidence type="ECO:0000256" key="1">
    <source>
        <dbReference type="ARBA" id="ARBA00013258"/>
    </source>
</evidence>
<dbReference type="Gene3D" id="3.40.366.10">
    <property type="entry name" value="Malonyl-Coenzyme A Acyl Carrier Protein, domain 2"/>
    <property type="match status" value="1"/>
</dbReference>
<keyword evidence="3 7" id="KW-0012">Acyltransferase</keyword>
<reference evidence="7 8" key="1">
    <citation type="submission" date="2024-09" db="EMBL/GenBank/DDBJ databases">
        <authorList>
            <person name="Sun Q."/>
            <person name="Mori K."/>
        </authorList>
    </citation>
    <scope>NUCLEOTIDE SEQUENCE [LARGE SCALE GENOMIC DNA]</scope>
    <source>
        <strain evidence="7 8">JCM 4362</strain>
    </source>
</reference>
<dbReference type="EC" id="2.3.1.39" evidence="1"/>